<dbReference type="WBParaSite" id="TCNE_0000995101-mRNA-1">
    <property type="protein sequence ID" value="TCNE_0000995101-mRNA-1"/>
    <property type="gene ID" value="TCNE_0000995101"/>
</dbReference>
<keyword evidence="6 9" id="KW-0505">Motor protein</keyword>
<evidence type="ECO:0000313" key="15">
    <source>
        <dbReference type="WBParaSite" id="TCNE_0000995101-mRNA-1"/>
    </source>
</evidence>
<reference evidence="13 14" key="2">
    <citation type="submission" date="2018-11" db="EMBL/GenBank/DDBJ databases">
        <authorList>
            <consortium name="Pathogen Informatics"/>
        </authorList>
    </citation>
    <scope>NUCLEOTIDE SEQUENCE [LARGE SCALE GENOMIC DNA]</scope>
</reference>
<dbReference type="PANTHER" id="PTHR47969:SF29">
    <property type="entry name" value="KINESIN-LIKE PROTEIN"/>
    <property type="match status" value="1"/>
</dbReference>
<name>A0A183UN81_TOXCA</name>
<dbReference type="GO" id="GO:0007052">
    <property type="term" value="P:mitotic spindle organization"/>
    <property type="evidence" value="ECO:0007669"/>
    <property type="project" value="TreeGrafter"/>
</dbReference>
<evidence type="ECO:0000256" key="11">
    <source>
        <dbReference type="SAM" id="MobiDB-lite"/>
    </source>
</evidence>
<dbReference type="GO" id="GO:0005874">
    <property type="term" value="C:microtubule"/>
    <property type="evidence" value="ECO:0007669"/>
    <property type="project" value="UniProtKB-KW"/>
</dbReference>
<dbReference type="GO" id="GO:0051231">
    <property type="term" value="P:spindle elongation"/>
    <property type="evidence" value="ECO:0007669"/>
    <property type="project" value="TreeGrafter"/>
</dbReference>
<evidence type="ECO:0000256" key="2">
    <source>
        <dbReference type="ARBA" id="ARBA00022490"/>
    </source>
</evidence>
<dbReference type="InterPro" id="IPR027640">
    <property type="entry name" value="Kinesin-like_fam"/>
</dbReference>
<dbReference type="PANTHER" id="PTHR47969">
    <property type="entry name" value="CHROMOSOME-ASSOCIATED KINESIN KIF4A-RELATED"/>
    <property type="match status" value="1"/>
</dbReference>
<dbReference type="GO" id="GO:0008017">
    <property type="term" value="F:microtubule binding"/>
    <property type="evidence" value="ECO:0007669"/>
    <property type="project" value="InterPro"/>
</dbReference>
<dbReference type="FunFam" id="3.40.850.10:FF:000019">
    <property type="entry name" value="Kinesin-like protein KIN-5D"/>
    <property type="match status" value="1"/>
</dbReference>
<dbReference type="CDD" id="cd00106">
    <property type="entry name" value="KISc"/>
    <property type="match status" value="1"/>
</dbReference>
<evidence type="ECO:0000256" key="6">
    <source>
        <dbReference type="ARBA" id="ARBA00023175"/>
    </source>
</evidence>
<proteinExistence type="inferred from homology"/>
<dbReference type="GO" id="GO:0007018">
    <property type="term" value="P:microtubule-based movement"/>
    <property type="evidence" value="ECO:0007669"/>
    <property type="project" value="InterPro"/>
</dbReference>
<evidence type="ECO:0000313" key="14">
    <source>
        <dbReference type="Proteomes" id="UP000050794"/>
    </source>
</evidence>
<keyword evidence="4 9" id="KW-0547">Nucleotide-binding</keyword>
<reference evidence="15" key="1">
    <citation type="submission" date="2016-06" db="UniProtKB">
        <authorList>
            <consortium name="WormBaseParasite"/>
        </authorList>
    </citation>
    <scope>IDENTIFICATION</scope>
</reference>
<evidence type="ECO:0000256" key="4">
    <source>
        <dbReference type="ARBA" id="ARBA00022741"/>
    </source>
</evidence>
<dbReference type="GO" id="GO:0005524">
    <property type="term" value="F:ATP binding"/>
    <property type="evidence" value="ECO:0007669"/>
    <property type="project" value="UniProtKB-UniRule"/>
</dbReference>
<evidence type="ECO:0000256" key="1">
    <source>
        <dbReference type="ARBA" id="ARBA00004245"/>
    </source>
</evidence>
<feature type="coiled-coil region" evidence="10">
    <location>
        <begin position="456"/>
        <end position="497"/>
    </location>
</feature>
<evidence type="ECO:0000256" key="5">
    <source>
        <dbReference type="ARBA" id="ARBA00022840"/>
    </source>
</evidence>
<evidence type="ECO:0000256" key="7">
    <source>
        <dbReference type="ARBA" id="ARBA00023212"/>
    </source>
</evidence>
<keyword evidence="5 9" id="KW-0067">ATP-binding</keyword>
<gene>
    <name evidence="13" type="ORF">TCNE_LOCUS9951</name>
</gene>
<dbReference type="Proteomes" id="UP000050794">
    <property type="component" value="Unassembled WGS sequence"/>
</dbReference>
<dbReference type="Gene3D" id="3.40.850.10">
    <property type="entry name" value="Kinesin motor domain"/>
    <property type="match status" value="1"/>
</dbReference>
<feature type="region of interest" description="Disordered" evidence="11">
    <location>
        <begin position="1017"/>
        <end position="1045"/>
    </location>
</feature>
<feature type="compositionally biased region" description="Basic and acidic residues" evidence="11">
    <location>
        <begin position="930"/>
        <end position="945"/>
    </location>
</feature>
<keyword evidence="10" id="KW-0175">Coiled coil</keyword>
<dbReference type="PRINTS" id="PR00380">
    <property type="entry name" value="KINESINHEAVY"/>
</dbReference>
<evidence type="ECO:0000256" key="8">
    <source>
        <dbReference type="ARBA" id="ARBA00034704"/>
    </source>
</evidence>
<feature type="coiled-coil region" evidence="10">
    <location>
        <begin position="706"/>
        <end position="877"/>
    </location>
</feature>
<dbReference type="AlphaFoldDB" id="A0A183UN81"/>
<dbReference type="SUPFAM" id="SSF52540">
    <property type="entry name" value="P-loop containing nucleoside triphosphate hydrolases"/>
    <property type="match status" value="1"/>
</dbReference>
<evidence type="ECO:0000256" key="9">
    <source>
        <dbReference type="PROSITE-ProRule" id="PRU00283"/>
    </source>
</evidence>
<feature type="region of interest" description="Disordered" evidence="11">
    <location>
        <begin position="930"/>
        <end position="950"/>
    </location>
</feature>
<keyword evidence="3" id="KW-0493">Microtubule</keyword>
<dbReference type="PROSITE" id="PS50067">
    <property type="entry name" value="KINESIN_MOTOR_2"/>
    <property type="match status" value="1"/>
</dbReference>
<protein>
    <submittedName>
        <fullName evidence="15">Kinesin motor domain-containing protein</fullName>
    </submittedName>
</protein>
<feature type="binding site" evidence="9">
    <location>
        <begin position="85"/>
        <end position="92"/>
    </location>
    <ligand>
        <name>ATP</name>
        <dbReference type="ChEBI" id="CHEBI:30616"/>
    </ligand>
</feature>
<dbReference type="GO" id="GO:0003777">
    <property type="term" value="F:microtubule motor activity"/>
    <property type="evidence" value="ECO:0007669"/>
    <property type="project" value="InterPro"/>
</dbReference>
<comment type="subcellular location">
    <subcellularLocation>
        <location evidence="1">Cytoplasm</location>
        <location evidence="1">Cytoskeleton</location>
    </subcellularLocation>
</comment>
<sequence length="1045" mass="118958">MTQSNEAILVAARLRPPAETTTCGMDEIVVEVTSASTVRIKNGSQYAYDKVFAVDCDQDTVFESIGKRIVDGCLEGYNGTIFAYGQTGSGKTYTMLGPPGGQDVIDAQPHLRGLIPRAIEYLFRKLQGKSEQAGAVFTYTVKCTFSQLYNENFYDLLSADTRRVIPRAAKNGTMYLAGATEHIVFSTDDVTELLNQGLANRRVAETAMNQESSRSHAIFTLELTTKLAEDGIVNVRRSILNLVDLAGSERQRDTETNSKSRVKEACSINSSLLILGRVIRELADPDYREGVYVPYRDSELTYLLKDSLGGNARTVFIVTVHANKRFAEETISALRFAQDVKKVRNVAAVNEDLSGENVNALKTEIIRLKDQLRQVALWRTRAVALEDVVRTKSIQLDKCRGQLRMRDFSIRIFHRSSVPIEVKQAIMNWQQKFDELMADYSSDQNHGKGDLVDPDVYRLSDRAEKAEEEVKRLREKLQRLEQEKEHFEYRSSLLKEQFDDVERRVSVWMSPVGSPKSAARARRERRMTRFTLSPSRCVPQPVSPADSSCVDAFAPERDDSNGQNVVEEPNEQLVSKEGAALLADIRVNQLEQVLNDREELLRRYESEENEKLISFAEKIESLEAEKGELTDEISTLREQVKTLEPANAEMRSELITTKQHTAELAKERDSLLAKQVERFGRIVMSAIAHEYASKKMFVRECYGLQERELNAELRRKNDSLHECRERINELSARLEACAACEGNLRKVNAELKEKKADVMQEINALKDERRVLLSKVTEAQQRLIQCSGELNEAREQLRISEEKLKGSSMTVIHNAETLERKDMRIGELEAEIAKLQSEIEDERKGAERVIKEANVNEEKAKREFAALTEALMNVEVDTMPQKRRRSCFGGAMGRVNSIAESMHRRKCENDSLREERDKLIADKERVAEEMGRLNEERQKAERDLEAVMSDGRSKTRTNLLERYRQKCLLLEEENRRLLEESDRLRSLHHPLTDASVRNVAKASSSTRSVVKVARQACQANSSVPTHEEKENIVPKQRRRRTTRAK</sequence>
<keyword evidence="14" id="KW-1185">Reference proteome</keyword>
<dbReference type="InterPro" id="IPR001752">
    <property type="entry name" value="Kinesin_motor_dom"/>
</dbReference>
<feature type="coiled-coil region" evidence="10">
    <location>
        <begin position="587"/>
        <end position="639"/>
    </location>
</feature>
<dbReference type="Pfam" id="PF00225">
    <property type="entry name" value="Kinesin"/>
    <property type="match status" value="1"/>
</dbReference>
<organism evidence="14 15">
    <name type="scientific">Toxocara canis</name>
    <name type="common">Canine roundworm</name>
    <dbReference type="NCBI Taxonomy" id="6265"/>
    <lineage>
        <taxon>Eukaryota</taxon>
        <taxon>Metazoa</taxon>
        <taxon>Ecdysozoa</taxon>
        <taxon>Nematoda</taxon>
        <taxon>Chromadorea</taxon>
        <taxon>Rhabditida</taxon>
        <taxon>Spirurina</taxon>
        <taxon>Ascaridomorpha</taxon>
        <taxon>Ascaridoidea</taxon>
        <taxon>Toxocaridae</taxon>
        <taxon>Toxocara</taxon>
    </lineage>
</organism>
<evidence type="ECO:0000256" key="10">
    <source>
        <dbReference type="SAM" id="Coils"/>
    </source>
</evidence>
<dbReference type="EMBL" id="UYWY01020337">
    <property type="protein sequence ID" value="VDM41272.1"/>
    <property type="molecule type" value="Genomic_DNA"/>
</dbReference>
<comment type="similarity">
    <text evidence="8">Belongs to the TRAFAC class myosin-kinesin ATPase superfamily. Kinesin family. KIN-5/BimC subfamily.</text>
</comment>
<dbReference type="GO" id="GO:0005875">
    <property type="term" value="C:microtubule associated complex"/>
    <property type="evidence" value="ECO:0007669"/>
    <property type="project" value="TreeGrafter"/>
</dbReference>
<accession>A0A183UN81</accession>
<keyword evidence="7" id="KW-0206">Cytoskeleton</keyword>
<evidence type="ECO:0000313" key="13">
    <source>
        <dbReference type="EMBL" id="VDM41272.1"/>
    </source>
</evidence>
<dbReference type="InterPro" id="IPR027417">
    <property type="entry name" value="P-loop_NTPase"/>
</dbReference>
<keyword evidence="2" id="KW-0963">Cytoplasm</keyword>
<dbReference type="SMART" id="SM00129">
    <property type="entry name" value="KISc"/>
    <property type="match status" value="1"/>
</dbReference>
<evidence type="ECO:0000256" key="3">
    <source>
        <dbReference type="ARBA" id="ARBA00022701"/>
    </source>
</evidence>
<feature type="domain" description="Kinesin motor" evidence="12">
    <location>
        <begin position="7"/>
        <end position="343"/>
    </location>
</feature>
<evidence type="ECO:0000259" key="12">
    <source>
        <dbReference type="PROSITE" id="PS50067"/>
    </source>
</evidence>
<dbReference type="InterPro" id="IPR036961">
    <property type="entry name" value="Kinesin_motor_dom_sf"/>
</dbReference>
<feature type="compositionally biased region" description="Basic residues" evidence="11">
    <location>
        <begin position="1035"/>
        <end position="1045"/>
    </location>
</feature>